<dbReference type="EMBL" id="OBDY01000057">
    <property type="protein sequence ID" value="SNY75480.1"/>
    <property type="molecule type" value="Genomic_DNA"/>
</dbReference>
<dbReference type="RefSeq" id="WP_097329309.1">
    <property type="nucleotide sequence ID" value="NZ_OBDY01000057.1"/>
</dbReference>
<sequence length="201" mass="21425">MQNEVMVGFGGKQAWLAVRSEPGADRDPGRIIGALGLRDLGSVPWRDGIDLAHLTDDRVAVTPPLPGARDTSWVLVAGRWLIRPGTPVDVVGLSAELGTEVQFFATHRVTELHRWQRAAEGELIRAFGYVGQTGEVTSWHGEPDPAEREAGLPGELTEGTTVLVGEKDVLAVASAWSIDPTTLTGRPAPGPLRIGAADREG</sequence>
<evidence type="ECO:0000313" key="2">
    <source>
        <dbReference type="EMBL" id="SNY75480.1"/>
    </source>
</evidence>
<protein>
    <submittedName>
        <fullName evidence="2">Uncharacterized protein</fullName>
    </submittedName>
</protein>
<proteinExistence type="predicted"/>
<gene>
    <name evidence="2" type="ORF">SAMN05421748_15725</name>
</gene>
<organism evidence="2 3">
    <name type="scientific">Paractinoplanes atraurantiacus</name>
    <dbReference type="NCBI Taxonomy" id="1036182"/>
    <lineage>
        <taxon>Bacteria</taxon>
        <taxon>Bacillati</taxon>
        <taxon>Actinomycetota</taxon>
        <taxon>Actinomycetes</taxon>
        <taxon>Micromonosporales</taxon>
        <taxon>Micromonosporaceae</taxon>
        <taxon>Paractinoplanes</taxon>
    </lineage>
</organism>
<accession>A0A285KS76</accession>
<evidence type="ECO:0000313" key="3">
    <source>
        <dbReference type="Proteomes" id="UP000219612"/>
    </source>
</evidence>
<dbReference type="AlphaFoldDB" id="A0A285KS76"/>
<name>A0A285KS76_9ACTN</name>
<dbReference type="OrthoDB" id="8859217at2"/>
<keyword evidence="3" id="KW-1185">Reference proteome</keyword>
<evidence type="ECO:0000256" key="1">
    <source>
        <dbReference type="SAM" id="MobiDB-lite"/>
    </source>
</evidence>
<reference evidence="2 3" key="1">
    <citation type="submission" date="2017-09" db="EMBL/GenBank/DDBJ databases">
        <authorList>
            <person name="Ehlers B."/>
            <person name="Leendertz F.H."/>
        </authorList>
    </citation>
    <scope>NUCLEOTIDE SEQUENCE [LARGE SCALE GENOMIC DNA]</scope>
    <source>
        <strain evidence="2 3">CGMCC 4.6857</strain>
    </source>
</reference>
<feature type="region of interest" description="Disordered" evidence="1">
    <location>
        <begin position="182"/>
        <end position="201"/>
    </location>
</feature>
<dbReference type="Proteomes" id="UP000219612">
    <property type="component" value="Unassembled WGS sequence"/>
</dbReference>